<comment type="caution">
    <text evidence="3">The sequence shown here is derived from an EMBL/GenBank/DDBJ whole genome shotgun (WGS) entry which is preliminary data.</text>
</comment>
<dbReference type="Proteomes" id="UP000076268">
    <property type="component" value="Unassembled WGS sequence"/>
</dbReference>
<protein>
    <recommendedName>
        <fullName evidence="2">Ferrous iron transporter FeoA-like domain-containing protein</fullName>
    </recommendedName>
</protein>
<reference evidence="3 4" key="1">
    <citation type="submission" date="2016-02" db="EMBL/GenBank/DDBJ databases">
        <title>Anaerosporomusa subterraneum gen. nov., sp. nov., a spore-forming obligate anaerobe isolated from saprolite.</title>
        <authorList>
            <person name="Choi J.K."/>
            <person name="Shah M."/>
            <person name="Yee N."/>
        </authorList>
    </citation>
    <scope>NUCLEOTIDE SEQUENCE [LARGE SCALE GENOMIC DNA]</scope>
    <source>
        <strain evidence="3 4">RU4</strain>
    </source>
</reference>
<accession>A0A154BW17</accession>
<evidence type="ECO:0000313" key="4">
    <source>
        <dbReference type="Proteomes" id="UP000076268"/>
    </source>
</evidence>
<evidence type="ECO:0000259" key="2">
    <source>
        <dbReference type="SMART" id="SM00899"/>
    </source>
</evidence>
<dbReference type="Pfam" id="PF04023">
    <property type="entry name" value="FeoA"/>
    <property type="match status" value="1"/>
</dbReference>
<dbReference type="RefSeq" id="WP_066237062.1">
    <property type="nucleotide sequence ID" value="NZ_LSGP01000001.1"/>
</dbReference>
<dbReference type="InterPro" id="IPR007167">
    <property type="entry name" value="Fe-transptr_FeoA-like"/>
</dbReference>
<sequence>MNRQVSLDQAETNSSWQVTSVGGEGMLRARMLQMGIVPGAKVKVIRRAPFSDPVEIQVRGYRIALRQEECRYIVVSAASS</sequence>
<name>A0A154BW17_ANASB</name>
<dbReference type="PANTHER" id="PTHR42954">
    <property type="entry name" value="FE(2+) TRANSPORT PROTEIN A"/>
    <property type="match status" value="1"/>
</dbReference>
<dbReference type="InterPro" id="IPR052713">
    <property type="entry name" value="FeoA"/>
</dbReference>
<evidence type="ECO:0000256" key="1">
    <source>
        <dbReference type="ARBA" id="ARBA00023004"/>
    </source>
</evidence>
<dbReference type="EMBL" id="LSGP01000001">
    <property type="protein sequence ID" value="KYZ78224.1"/>
    <property type="molecule type" value="Genomic_DNA"/>
</dbReference>
<dbReference type="OrthoDB" id="9811076at2"/>
<dbReference type="SMART" id="SM00899">
    <property type="entry name" value="FeoA"/>
    <property type="match status" value="1"/>
</dbReference>
<dbReference type="SUPFAM" id="SSF50037">
    <property type="entry name" value="C-terminal domain of transcriptional repressors"/>
    <property type="match status" value="1"/>
</dbReference>
<feature type="domain" description="Ferrous iron transporter FeoA-like" evidence="2">
    <location>
        <begin position="5"/>
        <end position="77"/>
    </location>
</feature>
<dbReference type="AlphaFoldDB" id="A0A154BW17"/>
<dbReference type="PANTHER" id="PTHR42954:SF2">
    <property type="entry name" value="FE(2+) TRANSPORT PROTEIN A"/>
    <property type="match status" value="1"/>
</dbReference>
<dbReference type="Gene3D" id="2.30.30.90">
    <property type="match status" value="1"/>
</dbReference>
<dbReference type="InterPro" id="IPR038157">
    <property type="entry name" value="FeoA_core_dom"/>
</dbReference>
<dbReference type="InterPro" id="IPR008988">
    <property type="entry name" value="Transcriptional_repressor_C"/>
</dbReference>
<keyword evidence="1" id="KW-0408">Iron</keyword>
<organism evidence="3 4">
    <name type="scientific">Anaerosporomusa subterranea</name>
    <dbReference type="NCBI Taxonomy" id="1794912"/>
    <lineage>
        <taxon>Bacteria</taxon>
        <taxon>Bacillati</taxon>
        <taxon>Bacillota</taxon>
        <taxon>Negativicutes</taxon>
        <taxon>Acetonemataceae</taxon>
        <taxon>Anaerosporomusa</taxon>
    </lineage>
</organism>
<dbReference type="GO" id="GO:0046914">
    <property type="term" value="F:transition metal ion binding"/>
    <property type="evidence" value="ECO:0007669"/>
    <property type="project" value="InterPro"/>
</dbReference>
<keyword evidence="4" id="KW-1185">Reference proteome</keyword>
<gene>
    <name evidence="3" type="ORF">AXX12_01380</name>
</gene>
<dbReference type="STRING" id="1794912.AXX12_01380"/>
<proteinExistence type="predicted"/>
<evidence type="ECO:0000313" key="3">
    <source>
        <dbReference type="EMBL" id="KYZ78224.1"/>
    </source>
</evidence>